<dbReference type="AlphaFoldDB" id="A0A023G8Z7"/>
<feature type="signal peptide" evidence="1">
    <location>
        <begin position="1"/>
        <end position="20"/>
    </location>
</feature>
<dbReference type="Gene3D" id="2.40.128.20">
    <property type="match status" value="1"/>
</dbReference>
<dbReference type="Pfam" id="PF02098">
    <property type="entry name" value="His_binding"/>
    <property type="match status" value="1"/>
</dbReference>
<proteinExistence type="evidence at transcript level"/>
<sequence length="173" mass="19212">MRLIALLWLFGAFTFPSSCGSENKSDEPMDAIKAIGSVPHVVLLAATRYAPLLECVTADVTALNASASTATYTWYLKGQTKGILADYFISEEAPDRGVFYIRLDSDTFGPVPTQALYSDYKNCLIEKTKFMSEDICLLWVSQEPQTVVPEECFTEFDEKCGDIVLLYTDDACK</sequence>
<dbReference type="SUPFAM" id="SSF50814">
    <property type="entry name" value="Lipocalins"/>
    <property type="match status" value="1"/>
</dbReference>
<reference evidence="2" key="1">
    <citation type="submission" date="2014-03" db="EMBL/GenBank/DDBJ databases">
        <title>The sialotranscriptome of Amblyomma triste, Amblyomma parvum and Amblyomma cajennense ticks, uncovered by 454-based RNA-seq.</title>
        <authorList>
            <person name="Garcia G.R."/>
            <person name="Gardinassi L.G."/>
            <person name="Ribeiro J.M."/>
            <person name="Anatriello E."/>
            <person name="Ferreira B.R."/>
            <person name="Moreira H.N."/>
            <person name="Mafra C."/>
            <person name="Olegario M.M."/>
            <person name="Szabo P.J."/>
            <person name="Miranda-Santos I.K."/>
            <person name="Maruyama S.R."/>
        </authorList>
    </citation>
    <scope>NUCLEOTIDE SEQUENCE</scope>
    <source>
        <strain evidence="2">Mato Grasso do Sul</strain>
        <tissue evidence="2">Salivary glands</tissue>
    </source>
</reference>
<dbReference type="GO" id="GO:0043176">
    <property type="term" value="F:amine binding"/>
    <property type="evidence" value="ECO:0007669"/>
    <property type="project" value="InterPro"/>
</dbReference>
<dbReference type="GO" id="GO:0030682">
    <property type="term" value="P:symbiont-mediated perturbation of host defenses"/>
    <property type="evidence" value="ECO:0007669"/>
    <property type="project" value="InterPro"/>
</dbReference>
<dbReference type="EMBL" id="GBBM01004717">
    <property type="protein sequence ID" value="JAC30701.1"/>
    <property type="molecule type" value="mRNA"/>
</dbReference>
<keyword evidence="1" id="KW-0732">Signal</keyword>
<evidence type="ECO:0000256" key="1">
    <source>
        <dbReference type="SAM" id="SignalP"/>
    </source>
</evidence>
<organism evidence="2">
    <name type="scientific">Amblyomma triste</name>
    <name type="common">Neotropical tick</name>
    <dbReference type="NCBI Taxonomy" id="251400"/>
    <lineage>
        <taxon>Eukaryota</taxon>
        <taxon>Metazoa</taxon>
        <taxon>Ecdysozoa</taxon>
        <taxon>Arthropoda</taxon>
        <taxon>Chelicerata</taxon>
        <taxon>Arachnida</taxon>
        <taxon>Acari</taxon>
        <taxon>Parasitiformes</taxon>
        <taxon>Ixodida</taxon>
        <taxon>Ixodoidea</taxon>
        <taxon>Ixodidae</taxon>
        <taxon>Amblyomminae</taxon>
        <taxon>Amblyomma</taxon>
    </lineage>
</organism>
<dbReference type="InterPro" id="IPR002970">
    <property type="entry name" value="Tick_his-bd"/>
</dbReference>
<dbReference type="InterPro" id="IPR012674">
    <property type="entry name" value="Calycin"/>
</dbReference>
<evidence type="ECO:0000313" key="2">
    <source>
        <dbReference type="EMBL" id="JAC30701.1"/>
    </source>
</evidence>
<name>A0A023G8Z7_AMBTT</name>
<feature type="chain" id="PRO_5001516754" evidence="1">
    <location>
        <begin position="21"/>
        <end position="173"/>
    </location>
</feature>
<accession>A0A023G8Z7</accession>
<protein>
    <submittedName>
        <fullName evidence="2">Putative licpodalin-4 1</fullName>
    </submittedName>
</protein>